<dbReference type="AlphaFoldDB" id="D7DS74"/>
<dbReference type="OrthoDB" id="372875at2157"/>
<dbReference type="HOGENOM" id="CLU_2581494_0_0_2"/>
<accession>D7DS74</accession>
<name>D7DS74_METV3</name>
<protein>
    <submittedName>
        <fullName evidence="1">Uncharacterized protein</fullName>
    </submittedName>
</protein>
<keyword evidence="2" id="KW-1185">Reference proteome</keyword>
<proteinExistence type="predicted"/>
<evidence type="ECO:0000313" key="2">
    <source>
        <dbReference type="Proteomes" id="UP000007722"/>
    </source>
</evidence>
<dbReference type="KEGG" id="mvo:Mvol_0324"/>
<evidence type="ECO:0000313" key="1">
    <source>
        <dbReference type="EMBL" id="ADI35984.1"/>
    </source>
</evidence>
<gene>
    <name evidence="1" type="ordered locus">Mvol_0324</name>
</gene>
<sequence length="80" mass="9465">MVYSGYVELKFRNKDKKTGKYEKWENIAPLKIYVNFEDYEELKIKALRLATEQAKKYEQVRYEIDGTGQGHYIKLGLVLA</sequence>
<dbReference type="EMBL" id="CP002057">
    <property type="protein sequence ID" value="ADI35984.1"/>
    <property type="molecule type" value="Genomic_DNA"/>
</dbReference>
<dbReference type="Proteomes" id="UP000007722">
    <property type="component" value="Chromosome"/>
</dbReference>
<dbReference type="InParanoid" id="D7DS74"/>
<reference evidence="1 2" key="1">
    <citation type="submission" date="2010-05" db="EMBL/GenBank/DDBJ databases">
        <title>Complete sequence of Methanococcus voltae A3.</title>
        <authorList>
            <consortium name="US DOE Joint Genome Institute"/>
            <person name="Lucas S."/>
            <person name="Copeland A."/>
            <person name="Lapidus A."/>
            <person name="Cheng J.-F."/>
            <person name="Bruce D."/>
            <person name="Goodwin L."/>
            <person name="Pitluck S."/>
            <person name="Lowry S."/>
            <person name="Clum A."/>
            <person name="Land M."/>
            <person name="Hauser L."/>
            <person name="Kyrpides N."/>
            <person name="Mikhailova N."/>
            <person name="Whitman W.B."/>
            <person name="Woyke T."/>
        </authorList>
    </citation>
    <scope>NUCLEOTIDE SEQUENCE [LARGE SCALE GENOMIC DNA]</scope>
    <source>
        <strain evidence="2">ATCC BAA-1334 / A3</strain>
    </source>
</reference>
<organism evidence="1 2">
    <name type="scientific">Methanococcus voltae (strain ATCC BAA-1334 / A3)</name>
    <dbReference type="NCBI Taxonomy" id="456320"/>
    <lineage>
        <taxon>Archaea</taxon>
        <taxon>Methanobacteriati</taxon>
        <taxon>Methanobacteriota</taxon>
        <taxon>Methanomada group</taxon>
        <taxon>Methanococci</taxon>
        <taxon>Methanococcales</taxon>
        <taxon>Methanococcaceae</taxon>
        <taxon>Methanococcus</taxon>
    </lineage>
</organism>